<dbReference type="Proteomes" id="UP000059680">
    <property type="component" value="Chromosome 11"/>
</dbReference>
<dbReference type="PaxDb" id="39947-A0A0P0Y2B5"/>
<organism evidence="1 2">
    <name type="scientific">Oryza sativa subsp. japonica</name>
    <name type="common">Rice</name>
    <dbReference type="NCBI Taxonomy" id="39947"/>
    <lineage>
        <taxon>Eukaryota</taxon>
        <taxon>Viridiplantae</taxon>
        <taxon>Streptophyta</taxon>
        <taxon>Embryophyta</taxon>
        <taxon>Tracheophyta</taxon>
        <taxon>Spermatophyta</taxon>
        <taxon>Magnoliopsida</taxon>
        <taxon>Liliopsida</taxon>
        <taxon>Poales</taxon>
        <taxon>Poaceae</taxon>
        <taxon>BOP clade</taxon>
        <taxon>Oryzoideae</taxon>
        <taxon>Oryzeae</taxon>
        <taxon>Oryzinae</taxon>
        <taxon>Oryza</taxon>
        <taxon>Oryza sativa</taxon>
    </lineage>
</organism>
<proteinExistence type="predicted"/>
<reference evidence="1 2" key="3">
    <citation type="journal article" date="2013" name="Rice">
        <title>Improvement of the Oryza sativa Nipponbare reference genome using next generation sequence and optical map data.</title>
        <authorList>
            <person name="Kawahara Y."/>
            <person name="de la Bastide M."/>
            <person name="Hamilton J.P."/>
            <person name="Kanamori H."/>
            <person name="McCombie W.R."/>
            <person name="Ouyang S."/>
            <person name="Schwartz D.C."/>
            <person name="Tanaka T."/>
            <person name="Wu J."/>
            <person name="Zhou S."/>
            <person name="Childs K.L."/>
            <person name="Davidson R.M."/>
            <person name="Lin H."/>
            <person name="Quesada-Ocampo L."/>
            <person name="Vaillancourt B."/>
            <person name="Sakai H."/>
            <person name="Lee S.S."/>
            <person name="Kim J."/>
            <person name="Numa H."/>
            <person name="Itoh T."/>
            <person name="Buell C.R."/>
            <person name="Matsumoto T."/>
        </authorList>
    </citation>
    <scope>NUCLEOTIDE SEQUENCE [LARGE SCALE GENOMIC DNA]</scope>
    <source>
        <strain evidence="2">cv. Nipponbare</strain>
    </source>
</reference>
<gene>
    <name evidence="1" type="ordered locus">Os11g0456050</name>
    <name evidence="1" type="ORF">OSNPB_110456050</name>
</gene>
<reference evidence="2" key="1">
    <citation type="journal article" date="2005" name="Nature">
        <title>The map-based sequence of the rice genome.</title>
        <authorList>
            <consortium name="International rice genome sequencing project (IRGSP)"/>
            <person name="Matsumoto T."/>
            <person name="Wu J."/>
            <person name="Kanamori H."/>
            <person name="Katayose Y."/>
            <person name="Fujisawa M."/>
            <person name="Namiki N."/>
            <person name="Mizuno H."/>
            <person name="Yamamoto K."/>
            <person name="Antonio B.A."/>
            <person name="Baba T."/>
            <person name="Sakata K."/>
            <person name="Nagamura Y."/>
            <person name="Aoki H."/>
            <person name="Arikawa K."/>
            <person name="Arita K."/>
            <person name="Bito T."/>
            <person name="Chiden Y."/>
            <person name="Fujitsuka N."/>
            <person name="Fukunaka R."/>
            <person name="Hamada M."/>
            <person name="Harada C."/>
            <person name="Hayashi A."/>
            <person name="Hijishita S."/>
            <person name="Honda M."/>
            <person name="Hosokawa S."/>
            <person name="Ichikawa Y."/>
            <person name="Idonuma A."/>
            <person name="Iijima M."/>
            <person name="Ikeda M."/>
            <person name="Ikeno M."/>
            <person name="Ito K."/>
            <person name="Ito S."/>
            <person name="Ito T."/>
            <person name="Ito Y."/>
            <person name="Ito Y."/>
            <person name="Iwabuchi A."/>
            <person name="Kamiya K."/>
            <person name="Karasawa W."/>
            <person name="Kurita K."/>
            <person name="Katagiri S."/>
            <person name="Kikuta A."/>
            <person name="Kobayashi H."/>
            <person name="Kobayashi N."/>
            <person name="Machita K."/>
            <person name="Maehara T."/>
            <person name="Masukawa M."/>
            <person name="Mizubayashi T."/>
            <person name="Mukai Y."/>
            <person name="Nagasaki H."/>
            <person name="Nagata Y."/>
            <person name="Naito S."/>
            <person name="Nakashima M."/>
            <person name="Nakama Y."/>
            <person name="Nakamichi Y."/>
            <person name="Nakamura M."/>
            <person name="Meguro A."/>
            <person name="Negishi M."/>
            <person name="Ohta I."/>
            <person name="Ohta T."/>
            <person name="Okamoto M."/>
            <person name="Ono N."/>
            <person name="Saji S."/>
            <person name="Sakaguchi M."/>
            <person name="Sakai K."/>
            <person name="Shibata M."/>
            <person name="Shimokawa T."/>
            <person name="Song J."/>
            <person name="Takazaki Y."/>
            <person name="Terasawa K."/>
            <person name="Tsugane M."/>
            <person name="Tsuji K."/>
            <person name="Ueda S."/>
            <person name="Waki K."/>
            <person name="Yamagata H."/>
            <person name="Yamamoto M."/>
            <person name="Yamamoto S."/>
            <person name="Yamane H."/>
            <person name="Yoshiki S."/>
            <person name="Yoshihara R."/>
            <person name="Yukawa K."/>
            <person name="Zhong H."/>
            <person name="Yano M."/>
            <person name="Yuan Q."/>
            <person name="Ouyang S."/>
            <person name="Liu J."/>
            <person name="Jones K.M."/>
            <person name="Gansberger K."/>
            <person name="Moffat K."/>
            <person name="Hill J."/>
            <person name="Bera J."/>
            <person name="Fadrosh D."/>
            <person name="Jin S."/>
            <person name="Johri S."/>
            <person name="Kim M."/>
            <person name="Overton L."/>
            <person name="Reardon M."/>
            <person name="Tsitrin T."/>
            <person name="Vuong H."/>
            <person name="Weaver B."/>
            <person name="Ciecko A."/>
            <person name="Tallon L."/>
            <person name="Jackson J."/>
            <person name="Pai G."/>
            <person name="Aken S.V."/>
            <person name="Utterback T."/>
            <person name="Reidmuller S."/>
            <person name="Feldblyum T."/>
            <person name="Hsiao J."/>
            <person name="Zismann V."/>
            <person name="Iobst S."/>
            <person name="de Vazeille A.R."/>
            <person name="Buell C.R."/>
            <person name="Ying K."/>
            <person name="Li Y."/>
            <person name="Lu T."/>
            <person name="Huang Y."/>
            <person name="Zhao Q."/>
            <person name="Feng Q."/>
            <person name="Zhang L."/>
            <person name="Zhu J."/>
            <person name="Weng Q."/>
            <person name="Mu J."/>
            <person name="Lu Y."/>
            <person name="Fan D."/>
            <person name="Liu Y."/>
            <person name="Guan J."/>
            <person name="Zhang Y."/>
            <person name="Yu S."/>
            <person name="Liu X."/>
            <person name="Zhang Y."/>
            <person name="Hong G."/>
            <person name="Han B."/>
            <person name="Choisne N."/>
            <person name="Demange N."/>
            <person name="Orjeda G."/>
            <person name="Samain S."/>
            <person name="Cattolico L."/>
            <person name="Pelletier E."/>
            <person name="Couloux A."/>
            <person name="Segurens B."/>
            <person name="Wincker P."/>
            <person name="D'Hont A."/>
            <person name="Scarpelli C."/>
            <person name="Weissenbach J."/>
            <person name="Salanoubat M."/>
            <person name="Quetier F."/>
            <person name="Yu Y."/>
            <person name="Kim H.R."/>
            <person name="Rambo T."/>
            <person name="Currie J."/>
            <person name="Collura K."/>
            <person name="Luo M."/>
            <person name="Yang T."/>
            <person name="Ammiraju J.S.S."/>
            <person name="Engler F."/>
            <person name="Soderlund C."/>
            <person name="Wing R.A."/>
            <person name="Palmer L.E."/>
            <person name="de la Bastide M."/>
            <person name="Spiegel L."/>
            <person name="Nascimento L."/>
            <person name="Zutavern T."/>
            <person name="O'Shaughnessy A."/>
            <person name="Dike S."/>
            <person name="Dedhia N."/>
            <person name="Preston R."/>
            <person name="Balija V."/>
            <person name="McCombie W.R."/>
            <person name="Chow T."/>
            <person name="Chen H."/>
            <person name="Chung M."/>
            <person name="Chen C."/>
            <person name="Shaw J."/>
            <person name="Wu H."/>
            <person name="Hsiao K."/>
            <person name="Chao Y."/>
            <person name="Chu M."/>
            <person name="Cheng C."/>
            <person name="Hour A."/>
            <person name="Lee P."/>
            <person name="Lin S."/>
            <person name="Lin Y."/>
            <person name="Liou J."/>
            <person name="Liu S."/>
            <person name="Hsing Y."/>
            <person name="Raghuvanshi S."/>
            <person name="Mohanty A."/>
            <person name="Bharti A.K."/>
            <person name="Gaur A."/>
            <person name="Gupta V."/>
            <person name="Kumar D."/>
            <person name="Ravi V."/>
            <person name="Vij S."/>
            <person name="Kapur A."/>
            <person name="Khurana P."/>
            <person name="Khurana P."/>
            <person name="Khurana J.P."/>
            <person name="Tyagi A.K."/>
            <person name="Gaikwad K."/>
            <person name="Singh A."/>
            <person name="Dalal V."/>
            <person name="Srivastava S."/>
            <person name="Dixit A."/>
            <person name="Pal A.K."/>
            <person name="Ghazi I.A."/>
            <person name="Yadav M."/>
            <person name="Pandit A."/>
            <person name="Bhargava A."/>
            <person name="Sureshbabu K."/>
            <person name="Batra K."/>
            <person name="Sharma T.R."/>
            <person name="Mohapatra T."/>
            <person name="Singh N.K."/>
            <person name="Messing J."/>
            <person name="Nelson A.B."/>
            <person name="Fuks G."/>
            <person name="Kavchok S."/>
            <person name="Keizer G."/>
            <person name="Linton E."/>
            <person name="Llaca V."/>
            <person name="Song R."/>
            <person name="Tanyolac B."/>
            <person name="Young S."/>
            <person name="Ho-Il K."/>
            <person name="Hahn J.H."/>
            <person name="Sangsakoo G."/>
            <person name="Vanavichit A."/>
            <person name="de Mattos Luiz.A.T."/>
            <person name="Zimmer P.D."/>
            <person name="Malone G."/>
            <person name="Dellagostin O."/>
            <person name="de Oliveira A.C."/>
            <person name="Bevan M."/>
            <person name="Bancroft I."/>
            <person name="Minx P."/>
            <person name="Cordum H."/>
            <person name="Wilson R."/>
            <person name="Cheng Z."/>
            <person name="Jin W."/>
            <person name="Jiang J."/>
            <person name="Leong S.A."/>
            <person name="Iwama H."/>
            <person name="Gojobori T."/>
            <person name="Itoh T."/>
            <person name="Niimura Y."/>
            <person name="Fujii Y."/>
            <person name="Habara T."/>
            <person name="Sakai H."/>
            <person name="Sato Y."/>
            <person name="Wilson G."/>
            <person name="Kumar K."/>
            <person name="McCouch S."/>
            <person name="Juretic N."/>
            <person name="Hoen D."/>
            <person name="Wright S."/>
            <person name="Bruskiewich R."/>
            <person name="Bureau T."/>
            <person name="Miyao A."/>
            <person name="Hirochika H."/>
            <person name="Nishikawa T."/>
            <person name="Kadowaki K."/>
            <person name="Sugiura M."/>
            <person name="Burr B."/>
            <person name="Sasaki T."/>
        </authorList>
    </citation>
    <scope>NUCLEOTIDE SEQUENCE [LARGE SCALE GENOMIC DNA]</scope>
    <source>
        <strain evidence="2">cv. Nipponbare</strain>
    </source>
</reference>
<evidence type="ECO:0000313" key="2">
    <source>
        <dbReference type="Proteomes" id="UP000059680"/>
    </source>
</evidence>
<keyword evidence="2" id="KW-1185">Reference proteome</keyword>
<dbReference type="EMBL" id="AP014967">
    <property type="protein sequence ID" value="BAT13926.1"/>
    <property type="molecule type" value="Genomic_DNA"/>
</dbReference>
<dbReference type="InParanoid" id="A0A0P0Y2B5"/>
<name>A0A0P0Y2B5_ORYSJ</name>
<accession>A0A0P0Y2B5</accession>
<evidence type="ECO:0000313" key="1">
    <source>
        <dbReference type="EMBL" id="BAT13926.1"/>
    </source>
</evidence>
<dbReference type="AlphaFoldDB" id="A0A0P0Y2B5"/>
<sequence>MVVALLMEEGDLSFFLLLFLCFFSHSGSHLGVAEFSLSMGLWSLDLYPVMYSFLDGGGGRGRASLVCVCV</sequence>
<reference evidence="1 2" key="2">
    <citation type="journal article" date="2013" name="Plant Cell Physiol.">
        <title>Rice Annotation Project Database (RAP-DB): an integrative and interactive database for rice genomics.</title>
        <authorList>
            <person name="Sakai H."/>
            <person name="Lee S.S."/>
            <person name="Tanaka T."/>
            <person name="Numa H."/>
            <person name="Kim J."/>
            <person name="Kawahara Y."/>
            <person name="Wakimoto H."/>
            <person name="Yang C.C."/>
            <person name="Iwamoto M."/>
            <person name="Abe T."/>
            <person name="Yamada Y."/>
            <person name="Muto A."/>
            <person name="Inokuchi H."/>
            <person name="Ikemura T."/>
            <person name="Matsumoto T."/>
            <person name="Sasaki T."/>
            <person name="Itoh T."/>
        </authorList>
    </citation>
    <scope>NUCLEOTIDE SEQUENCE [LARGE SCALE GENOMIC DNA]</scope>
    <source>
        <strain evidence="2">cv. Nipponbare</strain>
    </source>
</reference>
<protein>
    <submittedName>
        <fullName evidence="1">Os11g0456050 protein</fullName>
    </submittedName>
</protein>
<dbReference type="Gramene" id="Os11t0456050-00">
    <property type="protein sequence ID" value="Os11t0456050-00"/>
    <property type="gene ID" value="Os11g0456050"/>
</dbReference>